<keyword evidence="3 7" id="KW-1003">Cell membrane</keyword>
<dbReference type="EMBL" id="BMMV01000012">
    <property type="protein sequence ID" value="GGK03884.1"/>
    <property type="molecule type" value="Genomic_DNA"/>
</dbReference>
<sequence length="278" mass="30129">MTTLALGPSWLDPDYLIGTFGLIGVLVIVFAESGLLIGFFLPGDSLLFTTGLLVTSGTLDRPLWLVCVLVVLAAIIGDQVGYLFGRKVGPALFKRPDSKLFKQENVEKAHEFFEKYGPKSLVLARFVPIVRTFTPIIAGVSRMNYRSFVTFNIIGGVLWGAGVTLLGAALGKIDFVHKNIEMILILIVALSVLPIVIEFLRARSHSKKAGAAGEPTGHATPGNPAGPAAPGQHTHVPQDFQTQQLRVTRDEYGAPRPYATPETPDDPETPPRGRHARR</sequence>
<evidence type="ECO:0000256" key="6">
    <source>
        <dbReference type="ARBA" id="ARBA00023136"/>
    </source>
</evidence>
<keyword evidence="5 7" id="KW-1133">Transmembrane helix</keyword>
<reference evidence="11" key="1">
    <citation type="journal article" date="2019" name="Int. J. Syst. Evol. Microbiol.">
        <title>The Global Catalogue of Microorganisms (GCM) 10K type strain sequencing project: providing services to taxonomists for standard genome sequencing and annotation.</title>
        <authorList>
            <consortium name="The Broad Institute Genomics Platform"/>
            <consortium name="The Broad Institute Genome Sequencing Center for Infectious Disease"/>
            <person name="Wu L."/>
            <person name="Ma J."/>
        </authorList>
    </citation>
    <scope>NUCLEOTIDE SEQUENCE [LARGE SCALE GENOMIC DNA]</scope>
    <source>
        <strain evidence="11">CGMCC 4.7275</strain>
    </source>
</reference>
<evidence type="ECO:0000259" key="9">
    <source>
        <dbReference type="Pfam" id="PF09335"/>
    </source>
</evidence>
<protein>
    <submittedName>
        <fullName evidence="10">Membrane protein</fullName>
    </submittedName>
</protein>
<evidence type="ECO:0000256" key="5">
    <source>
        <dbReference type="ARBA" id="ARBA00022989"/>
    </source>
</evidence>
<evidence type="ECO:0000256" key="4">
    <source>
        <dbReference type="ARBA" id="ARBA00022692"/>
    </source>
</evidence>
<feature type="transmembrane region" description="Helical" evidence="7">
    <location>
        <begin position="20"/>
        <end position="43"/>
    </location>
</feature>
<feature type="domain" description="VTT" evidence="9">
    <location>
        <begin position="41"/>
        <end position="168"/>
    </location>
</feature>
<feature type="region of interest" description="Disordered" evidence="8">
    <location>
        <begin position="209"/>
        <end position="278"/>
    </location>
</feature>
<organism evidence="10 11">
    <name type="scientific">Streptomyces camponoticapitis</name>
    <dbReference type="NCBI Taxonomy" id="1616125"/>
    <lineage>
        <taxon>Bacteria</taxon>
        <taxon>Bacillati</taxon>
        <taxon>Actinomycetota</taxon>
        <taxon>Actinomycetes</taxon>
        <taxon>Kitasatosporales</taxon>
        <taxon>Streptomycetaceae</taxon>
        <taxon>Streptomyces</taxon>
    </lineage>
</organism>
<comment type="caution">
    <text evidence="10">The sequence shown here is derived from an EMBL/GenBank/DDBJ whole genome shotgun (WGS) entry which is preliminary data.</text>
</comment>
<name>A0ABQ2EE55_9ACTN</name>
<dbReference type="RefSeq" id="WP_229700971.1">
    <property type="nucleotide sequence ID" value="NZ_BMMV01000012.1"/>
</dbReference>
<evidence type="ECO:0000313" key="11">
    <source>
        <dbReference type="Proteomes" id="UP000660265"/>
    </source>
</evidence>
<dbReference type="Proteomes" id="UP000660265">
    <property type="component" value="Unassembled WGS sequence"/>
</dbReference>
<gene>
    <name evidence="10" type="ORF">GCM10011583_39530</name>
</gene>
<feature type="compositionally biased region" description="Low complexity" evidence="8">
    <location>
        <begin position="215"/>
        <end position="231"/>
    </location>
</feature>
<keyword evidence="4 7" id="KW-0812">Transmembrane</keyword>
<dbReference type="InterPro" id="IPR032818">
    <property type="entry name" value="DedA-like"/>
</dbReference>
<keyword evidence="6 7" id="KW-0472">Membrane</keyword>
<dbReference type="PANTHER" id="PTHR30353">
    <property type="entry name" value="INNER MEMBRANE PROTEIN DEDA-RELATED"/>
    <property type="match status" value="1"/>
</dbReference>
<evidence type="ECO:0000256" key="1">
    <source>
        <dbReference type="ARBA" id="ARBA00004651"/>
    </source>
</evidence>
<evidence type="ECO:0000256" key="2">
    <source>
        <dbReference type="ARBA" id="ARBA00010792"/>
    </source>
</evidence>
<accession>A0ABQ2EE55</accession>
<dbReference type="Pfam" id="PF09335">
    <property type="entry name" value="VTT_dom"/>
    <property type="match status" value="1"/>
</dbReference>
<proteinExistence type="inferred from homology"/>
<feature type="transmembrane region" description="Helical" evidence="7">
    <location>
        <begin position="148"/>
        <end position="170"/>
    </location>
</feature>
<feature type="transmembrane region" description="Helical" evidence="7">
    <location>
        <begin position="63"/>
        <end position="85"/>
    </location>
</feature>
<dbReference type="InterPro" id="IPR032816">
    <property type="entry name" value="VTT_dom"/>
</dbReference>
<evidence type="ECO:0000256" key="8">
    <source>
        <dbReference type="SAM" id="MobiDB-lite"/>
    </source>
</evidence>
<keyword evidence="11" id="KW-1185">Reference proteome</keyword>
<comment type="similarity">
    <text evidence="2 7">Belongs to the DedA family.</text>
</comment>
<evidence type="ECO:0000256" key="7">
    <source>
        <dbReference type="RuleBase" id="RU367016"/>
    </source>
</evidence>
<evidence type="ECO:0000256" key="3">
    <source>
        <dbReference type="ARBA" id="ARBA00022475"/>
    </source>
</evidence>
<feature type="transmembrane region" description="Helical" evidence="7">
    <location>
        <begin position="182"/>
        <end position="200"/>
    </location>
</feature>
<comment type="subcellular location">
    <subcellularLocation>
        <location evidence="1 7">Cell membrane</location>
        <topology evidence="1 7">Multi-pass membrane protein</topology>
    </subcellularLocation>
</comment>
<dbReference type="PANTHER" id="PTHR30353:SF0">
    <property type="entry name" value="TRANSMEMBRANE PROTEIN"/>
    <property type="match status" value="1"/>
</dbReference>
<evidence type="ECO:0000313" key="10">
    <source>
        <dbReference type="EMBL" id="GGK03884.1"/>
    </source>
</evidence>